<protein>
    <recommendedName>
        <fullName evidence="3">Glycosyl transferase family 2</fullName>
    </recommendedName>
</protein>
<dbReference type="Proteomes" id="UP000245489">
    <property type="component" value="Unassembled WGS sequence"/>
</dbReference>
<organism evidence="1 2">
    <name type="scientific">Arcicella aurantiaca</name>
    <dbReference type="NCBI Taxonomy" id="591202"/>
    <lineage>
        <taxon>Bacteria</taxon>
        <taxon>Pseudomonadati</taxon>
        <taxon>Bacteroidota</taxon>
        <taxon>Cytophagia</taxon>
        <taxon>Cytophagales</taxon>
        <taxon>Flectobacillaceae</taxon>
        <taxon>Arcicella</taxon>
    </lineage>
</organism>
<keyword evidence="2" id="KW-1185">Reference proteome</keyword>
<dbReference type="EMBL" id="QGGO01000020">
    <property type="protein sequence ID" value="PWK22393.1"/>
    <property type="molecule type" value="Genomic_DNA"/>
</dbReference>
<sequence length="280" mass="33624">MMRTYAILVNTCDNYEDCWEPFFQLFSKYWENCKADIFLNTEFKDYSFKELNIKALKVSNHNKTNVSGKRNTWSECLKWALQAIDSEIILYLQEDYFLKAPVKNEIVEGFVELMQTNPEMACIHLTDQAVMADGASNFEHLDKVRYHQRYRVSCQAALWRKSELLNLIREYEDAWEFEEFGSMRSAIQRHDYYVVNENYVKLNHFEIIPYIFTGIVQGKWFEDVVPLFEKHKITMDYNVRGFLKNAPQKALKKRVEYRLKKIPKIFRNLIELRKLKREIE</sequence>
<name>A0A316E0V0_9BACT</name>
<evidence type="ECO:0000313" key="2">
    <source>
        <dbReference type="Proteomes" id="UP000245489"/>
    </source>
</evidence>
<evidence type="ECO:0000313" key="1">
    <source>
        <dbReference type="EMBL" id="PWK22393.1"/>
    </source>
</evidence>
<dbReference type="RefSeq" id="WP_211321225.1">
    <property type="nucleotide sequence ID" value="NZ_QGGO01000020.1"/>
</dbReference>
<evidence type="ECO:0008006" key="3">
    <source>
        <dbReference type="Google" id="ProtNLM"/>
    </source>
</evidence>
<accession>A0A316E0V0</accession>
<dbReference type="AlphaFoldDB" id="A0A316E0V0"/>
<gene>
    <name evidence="1" type="ORF">LV89_03458</name>
</gene>
<reference evidence="1 2" key="1">
    <citation type="submission" date="2018-05" db="EMBL/GenBank/DDBJ databases">
        <title>Genomic Encyclopedia of Archaeal and Bacterial Type Strains, Phase II (KMG-II): from individual species to whole genera.</title>
        <authorList>
            <person name="Goeker M."/>
        </authorList>
    </citation>
    <scope>NUCLEOTIDE SEQUENCE [LARGE SCALE GENOMIC DNA]</scope>
    <source>
        <strain evidence="1 2">DSM 22214</strain>
    </source>
</reference>
<proteinExistence type="predicted"/>
<comment type="caution">
    <text evidence="1">The sequence shown here is derived from an EMBL/GenBank/DDBJ whole genome shotgun (WGS) entry which is preliminary data.</text>
</comment>